<keyword evidence="4" id="KW-1003">Cell membrane</keyword>
<evidence type="ECO:0000313" key="16">
    <source>
        <dbReference type="EMBL" id="MBB6513339.1"/>
    </source>
</evidence>
<dbReference type="GO" id="GO:0005886">
    <property type="term" value="C:plasma membrane"/>
    <property type="evidence" value="ECO:0007669"/>
    <property type="project" value="UniProtKB-SubCell"/>
</dbReference>
<dbReference type="GO" id="GO:0005524">
    <property type="term" value="F:ATP binding"/>
    <property type="evidence" value="ECO:0007669"/>
    <property type="project" value="UniProtKB-KW"/>
</dbReference>
<proteinExistence type="predicted"/>
<comment type="subcellular location">
    <subcellularLocation>
        <location evidence="2">Cell membrane</location>
        <topology evidence="2">Multi-pass membrane protein</topology>
    </subcellularLocation>
</comment>
<dbReference type="SUPFAM" id="SSF55874">
    <property type="entry name" value="ATPase domain of HSP90 chaperone/DNA topoisomerase II/histidine kinase"/>
    <property type="match status" value="1"/>
</dbReference>
<dbReference type="GO" id="GO:0004721">
    <property type="term" value="F:phosphoprotein phosphatase activity"/>
    <property type="evidence" value="ECO:0007669"/>
    <property type="project" value="TreeGrafter"/>
</dbReference>
<evidence type="ECO:0000256" key="12">
    <source>
        <dbReference type="ARBA" id="ARBA00023012"/>
    </source>
</evidence>
<dbReference type="InterPro" id="IPR005467">
    <property type="entry name" value="His_kinase_dom"/>
</dbReference>
<dbReference type="InterPro" id="IPR004358">
    <property type="entry name" value="Sig_transdc_His_kin-like_C"/>
</dbReference>
<dbReference type="AlphaFoldDB" id="A0A841RLH6"/>
<evidence type="ECO:0000256" key="8">
    <source>
        <dbReference type="ARBA" id="ARBA00022741"/>
    </source>
</evidence>
<dbReference type="CDD" id="cd00082">
    <property type="entry name" value="HisKA"/>
    <property type="match status" value="1"/>
</dbReference>
<evidence type="ECO:0000256" key="4">
    <source>
        <dbReference type="ARBA" id="ARBA00022475"/>
    </source>
</evidence>
<dbReference type="PANTHER" id="PTHR45453:SF2">
    <property type="entry name" value="HISTIDINE KINASE"/>
    <property type="match status" value="1"/>
</dbReference>
<evidence type="ECO:0000256" key="1">
    <source>
        <dbReference type="ARBA" id="ARBA00000085"/>
    </source>
</evidence>
<dbReference type="InterPro" id="IPR050351">
    <property type="entry name" value="BphY/WalK/GraS-like"/>
</dbReference>
<organism evidence="16 17">
    <name type="scientific">Gracilibacillus halotolerans</name>
    <dbReference type="NCBI Taxonomy" id="74386"/>
    <lineage>
        <taxon>Bacteria</taxon>
        <taxon>Bacillati</taxon>
        <taxon>Bacillota</taxon>
        <taxon>Bacilli</taxon>
        <taxon>Bacillales</taxon>
        <taxon>Bacillaceae</taxon>
        <taxon>Gracilibacillus</taxon>
    </lineage>
</organism>
<keyword evidence="9 16" id="KW-0418">Kinase</keyword>
<dbReference type="Gene3D" id="3.30.565.10">
    <property type="entry name" value="Histidine kinase-like ATPase, C-terminal domain"/>
    <property type="match status" value="1"/>
</dbReference>
<evidence type="ECO:0000256" key="11">
    <source>
        <dbReference type="ARBA" id="ARBA00022989"/>
    </source>
</evidence>
<dbReference type="EMBL" id="JACHON010000010">
    <property type="protein sequence ID" value="MBB6513339.1"/>
    <property type="molecule type" value="Genomic_DNA"/>
</dbReference>
<evidence type="ECO:0000256" key="14">
    <source>
        <dbReference type="SAM" id="Phobius"/>
    </source>
</evidence>
<keyword evidence="5" id="KW-0597">Phosphoprotein</keyword>
<name>A0A841RLH6_9BACI</name>
<keyword evidence="11 14" id="KW-1133">Transmembrane helix</keyword>
<keyword evidence="8" id="KW-0547">Nucleotide-binding</keyword>
<evidence type="ECO:0000256" key="10">
    <source>
        <dbReference type="ARBA" id="ARBA00022840"/>
    </source>
</evidence>
<dbReference type="Pfam" id="PF02518">
    <property type="entry name" value="HATPase_c"/>
    <property type="match status" value="1"/>
</dbReference>
<dbReference type="InterPro" id="IPR003661">
    <property type="entry name" value="HisK_dim/P_dom"/>
</dbReference>
<keyword evidence="6 16" id="KW-0808">Transferase</keyword>
<evidence type="ECO:0000313" key="17">
    <source>
        <dbReference type="Proteomes" id="UP000572212"/>
    </source>
</evidence>
<evidence type="ECO:0000256" key="2">
    <source>
        <dbReference type="ARBA" id="ARBA00004651"/>
    </source>
</evidence>
<protein>
    <recommendedName>
        <fullName evidence="3">histidine kinase</fullName>
        <ecNumber evidence="3">2.7.13.3</ecNumber>
    </recommendedName>
</protein>
<evidence type="ECO:0000256" key="6">
    <source>
        <dbReference type="ARBA" id="ARBA00022679"/>
    </source>
</evidence>
<evidence type="ECO:0000256" key="5">
    <source>
        <dbReference type="ARBA" id="ARBA00022553"/>
    </source>
</evidence>
<dbReference type="GO" id="GO:0000155">
    <property type="term" value="F:phosphorelay sensor kinase activity"/>
    <property type="evidence" value="ECO:0007669"/>
    <property type="project" value="InterPro"/>
</dbReference>
<reference evidence="16 17" key="1">
    <citation type="submission" date="2020-08" db="EMBL/GenBank/DDBJ databases">
        <title>Genomic Encyclopedia of Type Strains, Phase IV (KMG-IV): sequencing the most valuable type-strain genomes for metagenomic binning, comparative biology and taxonomic classification.</title>
        <authorList>
            <person name="Goeker M."/>
        </authorList>
    </citation>
    <scope>NUCLEOTIDE SEQUENCE [LARGE SCALE GENOMIC DNA]</scope>
    <source>
        <strain evidence="16 17">DSM 11805</strain>
    </source>
</reference>
<keyword evidence="10" id="KW-0067">ATP-binding</keyword>
<evidence type="ECO:0000256" key="13">
    <source>
        <dbReference type="ARBA" id="ARBA00023136"/>
    </source>
</evidence>
<feature type="transmembrane region" description="Helical" evidence="14">
    <location>
        <begin position="12"/>
        <end position="29"/>
    </location>
</feature>
<dbReference type="PRINTS" id="PR00344">
    <property type="entry name" value="BCTRLSENSOR"/>
</dbReference>
<dbReference type="EC" id="2.7.13.3" evidence="3"/>
<dbReference type="GO" id="GO:0016036">
    <property type="term" value="P:cellular response to phosphate starvation"/>
    <property type="evidence" value="ECO:0007669"/>
    <property type="project" value="TreeGrafter"/>
</dbReference>
<comment type="catalytic activity">
    <reaction evidence="1">
        <text>ATP + protein L-histidine = ADP + protein N-phospho-L-histidine.</text>
        <dbReference type="EC" id="2.7.13.3"/>
    </reaction>
</comment>
<gene>
    <name evidence="16" type="ORF">GGQ92_002146</name>
</gene>
<keyword evidence="13 14" id="KW-0472">Membrane</keyword>
<keyword evidence="12" id="KW-0902">Two-component regulatory system</keyword>
<comment type="caution">
    <text evidence="16">The sequence shown here is derived from an EMBL/GenBank/DDBJ whole genome shotgun (WGS) entry which is preliminary data.</text>
</comment>
<feature type="domain" description="Histidine kinase" evidence="15">
    <location>
        <begin position="121"/>
        <end position="328"/>
    </location>
</feature>
<dbReference type="PROSITE" id="PS50109">
    <property type="entry name" value="HIS_KIN"/>
    <property type="match status" value="1"/>
</dbReference>
<feature type="transmembrane region" description="Helical" evidence="14">
    <location>
        <begin position="35"/>
        <end position="59"/>
    </location>
</feature>
<dbReference type="Proteomes" id="UP000572212">
    <property type="component" value="Unassembled WGS sequence"/>
</dbReference>
<sequence>MIWQYIKERLSWILFFLAMQCLLVFYSFIDPNLTVSSILYFIYLSSSIFTIFLVFRHFLETKFYKRLKERSEILDTSELADPSSPLEEIVYDEFIEQTNYYKKRSTYHQLMLEQEKDDLLSWIHEIKTPLTAMQLILDRMDNKQTQADLQYEWLRIHYLLDQQLHQKRMLVIENDLHLDNVDIKQLIHNEIRTLRSWCLHKGIGFDIQIDTHNLVTDEKWTSFILRQILSNAVKYSEHSDIEIQYYKTENHTALTVKDNGIGIPNKDIPRIFDKGFTSTATYHNDTSGATGMGLYLAKKAADSLHIRINVESEEGVGTTFTLLFPEKNTFAQLREQNASM</sequence>
<evidence type="ECO:0000256" key="9">
    <source>
        <dbReference type="ARBA" id="ARBA00022777"/>
    </source>
</evidence>
<keyword evidence="17" id="KW-1185">Reference proteome</keyword>
<dbReference type="InterPro" id="IPR003594">
    <property type="entry name" value="HATPase_dom"/>
</dbReference>
<evidence type="ECO:0000256" key="7">
    <source>
        <dbReference type="ARBA" id="ARBA00022692"/>
    </source>
</evidence>
<evidence type="ECO:0000256" key="3">
    <source>
        <dbReference type="ARBA" id="ARBA00012438"/>
    </source>
</evidence>
<dbReference type="SMART" id="SM00387">
    <property type="entry name" value="HATPase_c"/>
    <property type="match status" value="1"/>
</dbReference>
<evidence type="ECO:0000259" key="15">
    <source>
        <dbReference type="PROSITE" id="PS50109"/>
    </source>
</evidence>
<dbReference type="PANTHER" id="PTHR45453">
    <property type="entry name" value="PHOSPHATE REGULON SENSOR PROTEIN PHOR"/>
    <property type="match status" value="1"/>
</dbReference>
<dbReference type="InterPro" id="IPR036890">
    <property type="entry name" value="HATPase_C_sf"/>
</dbReference>
<dbReference type="RefSeq" id="WP_184248332.1">
    <property type="nucleotide sequence ID" value="NZ_BAAACU010000042.1"/>
</dbReference>
<keyword evidence="7 14" id="KW-0812">Transmembrane</keyword>
<accession>A0A841RLH6</accession>